<accession>A0AAV9M0X9</accession>
<sequence>MGYGKRRKNKGKRSLVSKWIPVKAQPHTELETRIDTSELIHEPSSQPPPKLDLGQRLGNKYNLATVEITLEEAKFMNHSVSYHSPILIKCEQHQNIHPRPFRFYTNVMENPDFVDILKKALGDRQLQTSNPDQSFIEQEKKILIEMKKWSNVEESTLRQKARAIWIEHDDSNSKYFHAQWKISTIHNTISSIYTESRLKLAEPLQIEVEFISIFKDLIGTKEK</sequence>
<proteinExistence type="predicted"/>
<dbReference type="Proteomes" id="UP001311915">
    <property type="component" value="Unassembled WGS sequence"/>
</dbReference>
<dbReference type="EMBL" id="JAWPEI010000003">
    <property type="protein sequence ID" value="KAK4731343.1"/>
    <property type="molecule type" value="Genomic_DNA"/>
</dbReference>
<keyword evidence="2" id="KW-1185">Reference proteome</keyword>
<name>A0AAV9M0X9_9SOLN</name>
<comment type="caution">
    <text evidence="1">The sequence shown here is derived from an EMBL/GenBank/DDBJ whole genome shotgun (WGS) entry which is preliminary data.</text>
</comment>
<evidence type="ECO:0008006" key="3">
    <source>
        <dbReference type="Google" id="ProtNLM"/>
    </source>
</evidence>
<evidence type="ECO:0000313" key="2">
    <source>
        <dbReference type="Proteomes" id="UP001311915"/>
    </source>
</evidence>
<dbReference type="AlphaFoldDB" id="A0AAV9M0X9"/>
<organism evidence="1 2">
    <name type="scientific">Solanum pinnatisectum</name>
    <name type="common">tansyleaf nightshade</name>
    <dbReference type="NCBI Taxonomy" id="50273"/>
    <lineage>
        <taxon>Eukaryota</taxon>
        <taxon>Viridiplantae</taxon>
        <taxon>Streptophyta</taxon>
        <taxon>Embryophyta</taxon>
        <taxon>Tracheophyta</taxon>
        <taxon>Spermatophyta</taxon>
        <taxon>Magnoliopsida</taxon>
        <taxon>eudicotyledons</taxon>
        <taxon>Gunneridae</taxon>
        <taxon>Pentapetalae</taxon>
        <taxon>asterids</taxon>
        <taxon>lamiids</taxon>
        <taxon>Solanales</taxon>
        <taxon>Solanaceae</taxon>
        <taxon>Solanoideae</taxon>
        <taxon>Solaneae</taxon>
        <taxon>Solanum</taxon>
    </lineage>
</organism>
<gene>
    <name evidence="1" type="ORF">R3W88_024331</name>
</gene>
<reference evidence="1 2" key="1">
    <citation type="submission" date="2023-10" db="EMBL/GenBank/DDBJ databases">
        <title>Genome-Wide Identification Analysis in wild type Solanum Pinnatisectum Reveals Some Genes Defensing Phytophthora Infestans.</title>
        <authorList>
            <person name="Sun C."/>
        </authorList>
    </citation>
    <scope>NUCLEOTIDE SEQUENCE [LARGE SCALE GENOMIC DNA]</scope>
    <source>
        <strain evidence="1">LQN</strain>
        <tissue evidence="1">Leaf</tissue>
    </source>
</reference>
<protein>
    <recommendedName>
        <fullName evidence="3">Protein TIC 214</fullName>
    </recommendedName>
</protein>
<evidence type="ECO:0000313" key="1">
    <source>
        <dbReference type="EMBL" id="KAK4731343.1"/>
    </source>
</evidence>